<keyword evidence="1" id="KW-0472">Membrane</keyword>
<accession>A0A0B3SCP5</accession>
<keyword evidence="1" id="KW-1133">Transmembrane helix</keyword>
<feature type="transmembrane region" description="Helical" evidence="1">
    <location>
        <begin position="340"/>
        <end position="360"/>
    </location>
</feature>
<evidence type="ECO:0000313" key="3">
    <source>
        <dbReference type="Proteomes" id="UP000030960"/>
    </source>
</evidence>
<organism evidence="2 3">
    <name type="scientific">Mameliella alba</name>
    <dbReference type="NCBI Taxonomy" id="561184"/>
    <lineage>
        <taxon>Bacteria</taxon>
        <taxon>Pseudomonadati</taxon>
        <taxon>Pseudomonadota</taxon>
        <taxon>Alphaproteobacteria</taxon>
        <taxon>Rhodobacterales</taxon>
        <taxon>Roseobacteraceae</taxon>
        <taxon>Mameliella</taxon>
    </lineage>
</organism>
<keyword evidence="1" id="KW-0812">Transmembrane</keyword>
<reference evidence="2 3" key="1">
    <citation type="submission" date="2014-10" db="EMBL/GenBank/DDBJ databases">
        <title>Genome sequence of Ponticoccus sp. strain UMTAT08 isolated from clonal culture of toxic dinoflagellate Alexandrium tamiyavanichii.</title>
        <authorList>
            <person name="Gan H.Y."/>
            <person name="Muhd D.-D."/>
            <person name="Mohd Noor M.E."/>
            <person name="Yeong Y.S."/>
            <person name="Usup G."/>
        </authorList>
    </citation>
    <scope>NUCLEOTIDE SEQUENCE [LARGE SCALE GENOMIC DNA]</scope>
    <source>
        <strain evidence="2 3">UMTAT08</strain>
    </source>
</reference>
<dbReference type="EMBL" id="JSUQ01000003">
    <property type="protein sequence ID" value="KHQ54461.1"/>
    <property type="molecule type" value="Genomic_DNA"/>
</dbReference>
<feature type="transmembrane region" description="Helical" evidence="1">
    <location>
        <begin position="68"/>
        <end position="88"/>
    </location>
</feature>
<feature type="transmembrane region" description="Helical" evidence="1">
    <location>
        <begin position="15"/>
        <end position="37"/>
    </location>
</feature>
<dbReference type="PATRIC" id="fig|1515334.3.peg.1058"/>
<comment type="caution">
    <text evidence="2">The sequence shown here is derived from an EMBL/GenBank/DDBJ whole genome shotgun (WGS) entry which is preliminary data.</text>
</comment>
<dbReference type="RefSeq" id="WP_317629162.1">
    <property type="nucleotide sequence ID" value="NZ_JSUQ01000003.1"/>
</dbReference>
<dbReference type="AlphaFoldDB" id="A0A0B3SCP5"/>
<proteinExistence type="predicted"/>
<dbReference type="STRING" id="561184.SAMN05216376_105226"/>
<dbReference type="Proteomes" id="UP000030960">
    <property type="component" value="Unassembled WGS sequence"/>
</dbReference>
<feature type="transmembrane region" description="Helical" evidence="1">
    <location>
        <begin position="44"/>
        <end position="62"/>
    </location>
</feature>
<gene>
    <name evidence="2" type="ORF">OA50_01055</name>
</gene>
<evidence type="ECO:0000313" key="2">
    <source>
        <dbReference type="EMBL" id="KHQ54461.1"/>
    </source>
</evidence>
<name>A0A0B3SCP5_9RHOB</name>
<feature type="transmembrane region" description="Helical" evidence="1">
    <location>
        <begin position="432"/>
        <end position="451"/>
    </location>
</feature>
<evidence type="ECO:0000256" key="1">
    <source>
        <dbReference type="SAM" id="Phobius"/>
    </source>
</evidence>
<feature type="transmembrane region" description="Helical" evidence="1">
    <location>
        <begin position="163"/>
        <end position="187"/>
    </location>
</feature>
<keyword evidence="3" id="KW-1185">Reference proteome</keyword>
<evidence type="ECO:0008006" key="4">
    <source>
        <dbReference type="Google" id="ProtNLM"/>
    </source>
</evidence>
<protein>
    <recommendedName>
        <fullName evidence="4">H+/citrate symporter</fullName>
    </recommendedName>
</protein>
<feature type="transmembrane region" description="Helical" evidence="1">
    <location>
        <begin position="235"/>
        <end position="256"/>
    </location>
</feature>
<feature type="transmembrane region" description="Helical" evidence="1">
    <location>
        <begin position="312"/>
        <end position="334"/>
    </location>
</feature>
<sequence>MLLVLVAIVVTLDEWALHGANVLIPFLVVALVVLLAVRVARSRQAFVLAALVLSGIAIAVLSDWQQTVLRALGSAGFIAAFFAALTTLRNVAESSPSIRAAGTFLAEQPPGRRYAALTVGSHLFALLLNYGAISLLGNLATTSAAQEPNAEIRRHRTRRMLLAIQRGFISSLPWSPLGFSMAITNALIPGARWAASVPAGFVSAGIIIVTGWALDRIFKPKLSVPPPPRGPVDGSWGLMRPLLLLLLLLGVTVSVLHTQTGFRIVGIVMLVVPLLSLGWALVQHRGGALDYGMRDRLVRYVTQELPGTRGEVTLLMMAGYIGTVGGPLLGPVVTGAGIDLAALPTWAVLVLLVWLVPFLGQLGMNPILAVTLFASIIPAPEVLGVTPAAVVAAIAAGWAISGICSPFTATTLLIGSFGGVSALHVGTRWNGAFVAIVGALLSVWVVIYALVFG</sequence>
<feature type="transmembrane region" description="Helical" evidence="1">
    <location>
        <begin position="262"/>
        <end position="282"/>
    </location>
</feature>
<feature type="transmembrane region" description="Helical" evidence="1">
    <location>
        <begin position="406"/>
        <end position="425"/>
    </location>
</feature>
<feature type="transmembrane region" description="Helical" evidence="1">
    <location>
        <begin position="367"/>
        <end position="400"/>
    </location>
</feature>
<feature type="transmembrane region" description="Helical" evidence="1">
    <location>
        <begin position="193"/>
        <end position="214"/>
    </location>
</feature>